<organism evidence="1 2">
    <name type="scientific">Hymenolepis diminuta</name>
    <name type="common">Rat tapeworm</name>
    <dbReference type="NCBI Taxonomy" id="6216"/>
    <lineage>
        <taxon>Eukaryota</taxon>
        <taxon>Metazoa</taxon>
        <taxon>Spiralia</taxon>
        <taxon>Lophotrochozoa</taxon>
        <taxon>Platyhelminthes</taxon>
        <taxon>Cestoda</taxon>
        <taxon>Eucestoda</taxon>
        <taxon>Cyclophyllidea</taxon>
        <taxon>Hymenolepididae</taxon>
        <taxon>Hymenolepis</taxon>
    </lineage>
</organism>
<proteinExistence type="predicted"/>
<dbReference type="EMBL" id="CABIJS010000089">
    <property type="protein sequence ID" value="VUZ42653.1"/>
    <property type="molecule type" value="Genomic_DNA"/>
</dbReference>
<name>A0A564Y7X7_HYMDI</name>
<reference evidence="1 2" key="1">
    <citation type="submission" date="2019-07" db="EMBL/GenBank/DDBJ databases">
        <authorList>
            <person name="Jastrzebski P J."/>
            <person name="Paukszto L."/>
            <person name="Jastrzebski P J."/>
        </authorList>
    </citation>
    <scope>NUCLEOTIDE SEQUENCE [LARGE SCALE GENOMIC DNA]</scope>
    <source>
        <strain evidence="1 2">WMS-il1</strain>
    </source>
</reference>
<keyword evidence="2" id="KW-1185">Reference proteome</keyword>
<sequence length="98" mass="11471">CDSSYSDYTISCVLTERTRKYRSSIDRGDTLPIRQLSDECQRLSLPRCRFCGECRYHRDWLIEDVAVRTATKMITKKASAESHLRAVQRGRTPTIRER</sequence>
<protein>
    <submittedName>
        <fullName evidence="1">Uncharacterized protein</fullName>
    </submittedName>
</protein>
<dbReference type="AlphaFoldDB" id="A0A564Y7X7"/>
<evidence type="ECO:0000313" key="2">
    <source>
        <dbReference type="Proteomes" id="UP000321570"/>
    </source>
</evidence>
<feature type="non-terminal residue" evidence="1">
    <location>
        <position position="1"/>
    </location>
</feature>
<gene>
    <name evidence="1" type="ORF">WMSIL1_LOCUS3170</name>
</gene>
<dbReference type="Proteomes" id="UP000321570">
    <property type="component" value="Unassembled WGS sequence"/>
</dbReference>
<evidence type="ECO:0000313" key="1">
    <source>
        <dbReference type="EMBL" id="VUZ42653.1"/>
    </source>
</evidence>
<accession>A0A564Y7X7</accession>